<evidence type="ECO:0000256" key="1">
    <source>
        <dbReference type="ARBA" id="ARBA00000725"/>
    </source>
</evidence>
<accession>A0ABS2PEX9</accession>
<evidence type="ECO:0000256" key="2">
    <source>
        <dbReference type="ARBA" id="ARBA00004651"/>
    </source>
</evidence>
<evidence type="ECO:0000256" key="3">
    <source>
        <dbReference type="ARBA" id="ARBA00008079"/>
    </source>
</evidence>
<keyword evidence="4 9" id="KW-1003">Cell membrane</keyword>
<keyword evidence="6 9" id="KW-1133">Transmembrane helix</keyword>
<comment type="function">
    <text evidence="9">Catalyzes quinol oxidation with the concomitant reduction of oxygen to water.</text>
</comment>
<dbReference type="InterPro" id="IPR014250">
    <property type="entry name" value="QoxD"/>
</dbReference>
<keyword evidence="8 9" id="KW-0472">Membrane</keyword>
<dbReference type="PANTHER" id="PTHR36835:SF1">
    <property type="entry name" value="CYTOCHROME BO(3) UBIQUINOL OXIDASE SUBUNIT 4"/>
    <property type="match status" value="1"/>
</dbReference>
<evidence type="ECO:0000313" key="10">
    <source>
        <dbReference type="EMBL" id="MBM7633982.1"/>
    </source>
</evidence>
<evidence type="ECO:0000256" key="6">
    <source>
        <dbReference type="ARBA" id="ARBA00022989"/>
    </source>
</evidence>
<keyword evidence="5 9" id="KW-0812">Transmembrane</keyword>
<dbReference type="EMBL" id="JAFBEC010000009">
    <property type="protein sequence ID" value="MBM7633982.1"/>
    <property type="molecule type" value="Genomic_DNA"/>
</dbReference>
<keyword evidence="11" id="KW-1185">Reference proteome</keyword>
<comment type="subcellular location">
    <subcellularLocation>
        <location evidence="2 9">Cell membrane</location>
        <topology evidence="2 9">Multi-pass membrane protein</topology>
    </subcellularLocation>
</comment>
<dbReference type="Pfam" id="PF03626">
    <property type="entry name" value="COX4_pro"/>
    <property type="match status" value="1"/>
</dbReference>
<comment type="catalytic activity">
    <reaction evidence="1 9">
        <text>2 a quinol + O2 = 2 a quinone + 2 H2O</text>
        <dbReference type="Rhea" id="RHEA:55376"/>
        <dbReference type="ChEBI" id="CHEBI:15377"/>
        <dbReference type="ChEBI" id="CHEBI:15379"/>
        <dbReference type="ChEBI" id="CHEBI:24646"/>
        <dbReference type="ChEBI" id="CHEBI:132124"/>
    </reaction>
</comment>
<dbReference type="InterPro" id="IPR005171">
    <property type="entry name" value="Cyt_c_oxidase_su4_prok"/>
</dbReference>
<reference evidence="10 11" key="1">
    <citation type="submission" date="2021-01" db="EMBL/GenBank/DDBJ databases">
        <title>Genomic Encyclopedia of Type Strains, Phase IV (KMG-IV): sequencing the most valuable type-strain genomes for metagenomic binning, comparative biology and taxonomic classification.</title>
        <authorList>
            <person name="Goeker M."/>
        </authorList>
    </citation>
    <scope>NUCLEOTIDE SEQUENCE [LARGE SCALE GENOMIC DNA]</scope>
    <source>
        <strain evidence="10 11">DSM 25540</strain>
    </source>
</reference>
<evidence type="ECO:0000256" key="4">
    <source>
        <dbReference type="ARBA" id="ARBA00022475"/>
    </source>
</evidence>
<dbReference type="RefSeq" id="WP_204698726.1">
    <property type="nucleotide sequence ID" value="NZ_JAFBEC010000009.1"/>
</dbReference>
<dbReference type="EC" id="1.10.3.-" evidence="9"/>
<evidence type="ECO:0000256" key="9">
    <source>
        <dbReference type="RuleBase" id="RU367153"/>
    </source>
</evidence>
<name>A0ABS2PEX9_9BACL</name>
<protein>
    <recommendedName>
        <fullName evidence="9">Quinol oxidase subunit 4</fullName>
        <ecNumber evidence="9">1.10.3.-</ecNumber>
    </recommendedName>
</protein>
<organism evidence="10 11">
    <name type="scientific">Geomicrobium sediminis</name>
    <dbReference type="NCBI Taxonomy" id="1347788"/>
    <lineage>
        <taxon>Bacteria</taxon>
        <taxon>Bacillati</taxon>
        <taxon>Bacillota</taxon>
        <taxon>Bacilli</taxon>
        <taxon>Bacillales</taxon>
        <taxon>Geomicrobium</taxon>
    </lineage>
</organism>
<gene>
    <name evidence="10" type="ORF">JOD17_003082</name>
</gene>
<evidence type="ECO:0000256" key="8">
    <source>
        <dbReference type="ARBA" id="ARBA00023136"/>
    </source>
</evidence>
<dbReference type="NCBIfam" id="TIGR02901">
    <property type="entry name" value="QoxD"/>
    <property type="match status" value="1"/>
</dbReference>
<comment type="caution">
    <text evidence="10">The sequence shown here is derived from an EMBL/GenBank/DDBJ whole genome shotgun (WGS) entry which is preliminary data.</text>
</comment>
<dbReference type="InterPro" id="IPR050968">
    <property type="entry name" value="Cytochrome_c_oxidase_bac_sub4"/>
</dbReference>
<evidence type="ECO:0000313" key="11">
    <source>
        <dbReference type="Proteomes" id="UP000741863"/>
    </source>
</evidence>
<sequence>MAEKSMSKSHFPWKHIFGYIMSIVLTAVALLIALYSNFAVRTIVILIFSLAFVQAALQLLMFMHMTESSNGKIQAGSMLFAAFIAIVVALGSYWVLEFGIHLNHHE</sequence>
<feature type="transmembrane region" description="Helical" evidence="9">
    <location>
        <begin position="42"/>
        <end position="63"/>
    </location>
</feature>
<feature type="transmembrane region" description="Helical" evidence="9">
    <location>
        <begin position="16"/>
        <end position="36"/>
    </location>
</feature>
<dbReference type="PANTHER" id="PTHR36835">
    <property type="entry name" value="CYTOCHROME BO(3) UBIQUINOL OXIDASE SUBUNIT 4"/>
    <property type="match status" value="1"/>
</dbReference>
<keyword evidence="7 9" id="KW-0560">Oxidoreductase</keyword>
<evidence type="ECO:0000256" key="7">
    <source>
        <dbReference type="ARBA" id="ARBA00023002"/>
    </source>
</evidence>
<comment type="similarity">
    <text evidence="3 9">Belongs to the cytochrome c oxidase bacterial subunit 4 family.</text>
</comment>
<proteinExistence type="inferred from homology"/>
<dbReference type="Proteomes" id="UP000741863">
    <property type="component" value="Unassembled WGS sequence"/>
</dbReference>
<feature type="transmembrane region" description="Helical" evidence="9">
    <location>
        <begin position="75"/>
        <end position="96"/>
    </location>
</feature>
<evidence type="ECO:0000256" key="5">
    <source>
        <dbReference type="ARBA" id="ARBA00022692"/>
    </source>
</evidence>